<keyword evidence="4" id="KW-0597">Phosphoprotein</keyword>
<feature type="domain" description="Interferon gamma receptor D2" evidence="20">
    <location>
        <begin position="137"/>
        <end position="254"/>
    </location>
</feature>
<evidence type="ECO:0000313" key="22">
    <source>
        <dbReference type="Proteomes" id="UP000007648"/>
    </source>
</evidence>
<evidence type="ECO:0000256" key="6">
    <source>
        <dbReference type="ARBA" id="ARBA00022729"/>
    </source>
</evidence>
<dbReference type="GeneTree" id="ENSGT00510000048929"/>
<evidence type="ECO:0000256" key="16">
    <source>
        <dbReference type="ARBA" id="ARBA00082025"/>
    </source>
</evidence>
<accession>A0A7N4PG72</accession>
<dbReference type="InterPro" id="IPR021126">
    <property type="entry name" value="IFN_gamma_rc_D2_pox/mammal"/>
</dbReference>
<evidence type="ECO:0000259" key="19">
    <source>
        <dbReference type="Pfam" id="PF01108"/>
    </source>
</evidence>
<keyword evidence="8 17" id="KW-1133">Transmembrane helix</keyword>
<dbReference type="AlphaFoldDB" id="A0A7N4PG72"/>
<dbReference type="Pfam" id="PF01108">
    <property type="entry name" value="Tissue_fac"/>
    <property type="match status" value="1"/>
</dbReference>
<keyword evidence="11" id="KW-0675">Receptor</keyword>
<organism evidence="21 22">
    <name type="scientific">Sarcophilus harrisii</name>
    <name type="common">Tasmanian devil</name>
    <name type="synonym">Sarcophilus laniarius</name>
    <dbReference type="NCBI Taxonomy" id="9305"/>
    <lineage>
        <taxon>Eukaryota</taxon>
        <taxon>Metazoa</taxon>
        <taxon>Chordata</taxon>
        <taxon>Craniata</taxon>
        <taxon>Vertebrata</taxon>
        <taxon>Euteleostomi</taxon>
        <taxon>Mammalia</taxon>
        <taxon>Metatheria</taxon>
        <taxon>Dasyuromorphia</taxon>
        <taxon>Dasyuridae</taxon>
        <taxon>Sarcophilus</taxon>
    </lineage>
</organism>
<dbReference type="Ensembl" id="ENSSHAT00000040453.1">
    <property type="protein sequence ID" value="ENSSHAP00000037166.1"/>
    <property type="gene ID" value="ENSSHAG00000023943.1"/>
</dbReference>
<dbReference type="FunCoup" id="A0A7N4PG72">
    <property type="interactions" value="963"/>
</dbReference>
<feature type="signal peptide" evidence="18">
    <location>
        <begin position="1"/>
        <end position="24"/>
    </location>
</feature>
<keyword evidence="7" id="KW-0832">Ubl conjugation</keyword>
<evidence type="ECO:0000256" key="18">
    <source>
        <dbReference type="SAM" id="SignalP"/>
    </source>
</evidence>
<dbReference type="Gene3D" id="2.60.40.10">
    <property type="entry name" value="Immunoglobulins"/>
    <property type="match status" value="2"/>
</dbReference>
<dbReference type="RefSeq" id="XP_031820066.1">
    <property type="nucleotide sequence ID" value="XM_031964206.1"/>
</dbReference>
<comment type="subcellular location">
    <subcellularLocation>
        <location evidence="1">Cell membrane</location>
        <topology evidence="1">Single-pass type I membrane protein</topology>
    </subcellularLocation>
</comment>
<dbReference type="GO" id="GO:0005886">
    <property type="term" value="C:plasma membrane"/>
    <property type="evidence" value="ECO:0007669"/>
    <property type="project" value="UniProtKB-SubCell"/>
</dbReference>
<dbReference type="PANTHER" id="PTHR20859">
    <property type="entry name" value="INTERFERON/INTERLEUKIN RECEPTOR"/>
    <property type="match status" value="1"/>
</dbReference>
<dbReference type="FunFam" id="2.60.40.10:FF:001244">
    <property type="entry name" value="Interferon gamma receptor 1"/>
    <property type="match status" value="1"/>
</dbReference>
<dbReference type="InterPro" id="IPR050650">
    <property type="entry name" value="Type-II_Cytokine-TF_Rcpt"/>
</dbReference>
<dbReference type="InParanoid" id="A0A7N4PG72"/>
<evidence type="ECO:0000256" key="1">
    <source>
        <dbReference type="ARBA" id="ARBA00004251"/>
    </source>
</evidence>
<dbReference type="OrthoDB" id="9946382at2759"/>
<keyword evidence="10" id="KW-1015">Disulfide bond</keyword>
<keyword evidence="5 17" id="KW-0812">Transmembrane</keyword>
<sequence length="494" mass="56160">MRPSRASGADPRLLLFVLVCGSCAETPPRHSAASLVSAPTNVEIKSYNLNPEVFWDYQITSPTPTFTVQLRKYPYEVWNEVCTNISHHICNIFDHVKNPQVAYWARVKATIGQNESSFVESEAFHMYEKGKIGPPTLKIQEKNHKVIIDIDHPLVIVEGEKKGTVCDYYYEDDDDDDDDDDDYCSTLTYKVYLKIDGRKITEKETDPQSCNDTQCQLIERATSFNSEYCVSAKRFSLKTSFTIKSEGSEEQCITISPNTKEDSSLPILITVVCFTLVIFVLLIITYWVCKTKVFQKSNLILPKSLVSVIRNFPHNILEVNNESRYISVLETSHLPVAENEENTINDLTPSNSNSEDNREKLEHFQEISSITEEMTVEENITEKISDRNQSPTVKKNYFHSNSNQLESGSLISNFCLPTDDSENRRVESCNFKSDPELPQSDPEIKADIQDSIIPKVNTSYGYDKPHVLVDMLTDSSDKESLIGYRPSEPFVEIS</sequence>
<evidence type="ECO:0000256" key="14">
    <source>
        <dbReference type="ARBA" id="ARBA00063248"/>
    </source>
</evidence>
<dbReference type="InterPro" id="IPR008355">
    <property type="entry name" value="Interferon_gamma_rcpt_asu"/>
</dbReference>
<evidence type="ECO:0000256" key="4">
    <source>
        <dbReference type="ARBA" id="ARBA00022553"/>
    </source>
</evidence>
<dbReference type="PANTHER" id="PTHR20859:SF5">
    <property type="entry name" value="INTERFERON GAMMA RECEPTOR 1"/>
    <property type="match status" value="1"/>
</dbReference>
<evidence type="ECO:0000256" key="11">
    <source>
        <dbReference type="ARBA" id="ARBA00023170"/>
    </source>
</evidence>
<evidence type="ECO:0000256" key="10">
    <source>
        <dbReference type="ARBA" id="ARBA00023157"/>
    </source>
</evidence>
<evidence type="ECO:0000256" key="8">
    <source>
        <dbReference type="ARBA" id="ARBA00022989"/>
    </source>
</evidence>
<keyword evidence="12" id="KW-0325">Glycoprotein</keyword>
<keyword evidence="6 18" id="KW-0732">Signal</keyword>
<reference evidence="21" key="2">
    <citation type="submission" date="2025-08" db="UniProtKB">
        <authorList>
            <consortium name="Ensembl"/>
        </authorList>
    </citation>
    <scope>IDENTIFICATION</scope>
</reference>
<dbReference type="InterPro" id="IPR013783">
    <property type="entry name" value="Ig-like_fold"/>
</dbReference>
<dbReference type="Proteomes" id="UP000007648">
    <property type="component" value="Unassembled WGS sequence"/>
</dbReference>
<keyword evidence="13" id="KW-0393">Immunoglobulin domain</keyword>
<dbReference type="Pfam" id="PF07140">
    <property type="entry name" value="IFNGR1_D2"/>
    <property type="match status" value="1"/>
</dbReference>
<evidence type="ECO:0000313" key="21">
    <source>
        <dbReference type="Ensembl" id="ENSSHAP00000037166.1"/>
    </source>
</evidence>
<evidence type="ECO:0000256" key="12">
    <source>
        <dbReference type="ARBA" id="ARBA00023180"/>
    </source>
</evidence>
<evidence type="ECO:0000256" key="17">
    <source>
        <dbReference type="SAM" id="Phobius"/>
    </source>
</evidence>
<evidence type="ECO:0000256" key="5">
    <source>
        <dbReference type="ARBA" id="ARBA00022692"/>
    </source>
</evidence>
<evidence type="ECO:0000256" key="15">
    <source>
        <dbReference type="ARBA" id="ARBA00069555"/>
    </source>
</evidence>
<reference evidence="21 22" key="1">
    <citation type="journal article" date="2011" name="Proc. Natl. Acad. Sci. U.S.A.">
        <title>Genetic diversity and population structure of the endangered marsupial Sarcophilus harrisii (Tasmanian devil).</title>
        <authorList>
            <person name="Miller W."/>
            <person name="Hayes V.M."/>
            <person name="Ratan A."/>
            <person name="Petersen D.C."/>
            <person name="Wittekindt N.E."/>
            <person name="Miller J."/>
            <person name="Walenz B."/>
            <person name="Knight J."/>
            <person name="Qi J."/>
            <person name="Zhao F."/>
            <person name="Wang Q."/>
            <person name="Bedoya-Reina O.C."/>
            <person name="Katiyar N."/>
            <person name="Tomsho L.P."/>
            <person name="Kasson L.M."/>
            <person name="Hardie R.A."/>
            <person name="Woodbridge P."/>
            <person name="Tindall E.A."/>
            <person name="Bertelsen M.F."/>
            <person name="Dixon D."/>
            <person name="Pyecroft S."/>
            <person name="Helgen K.M."/>
            <person name="Lesk A.M."/>
            <person name="Pringle T.H."/>
            <person name="Patterson N."/>
            <person name="Zhang Y."/>
            <person name="Kreiss A."/>
            <person name="Woods G.M."/>
            <person name="Jones M.E."/>
            <person name="Schuster S.C."/>
        </authorList>
    </citation>
    <scope>NUCLEOTIDE SEQUENCE [LARGE SCALE GENOMIC DNA]</scope>
</reference>
<comment type="similarity">
    <text evidence="2">Belongs to the type II cytokine receptor family.</text>
</comment>
<evidence type="ECO:0000256" key="3">
    <source>
        <dbReference type="ARBA" id="ARBA00022475"/>
    </source>
</evidence>
<dbReference type="GO" id="GO:0019955">
    <property type="term" value="F:cytokine binding"/>
    <property type="evidence" value="ECO:0007669"/>
    <property type="project" value="InterPro"/>
</dbReference>
<dbReference type="InterPro" id="IPR036116">
    <property type="entry name" value="FN3_sf"/>
</dbReference>
<gene>
    <name evidence="21" type="primary">IFNGR1</name>
</gene>
<evidence type="ECO:0000259" key="20">
    <source>
        <dbReference type="Pfam" id="PF07140"/>
    </source>
</evidence>
<proteinExistence type="inferred from homology"/>
<dbReference type="KEGG" id="shr:111720994"/>
<keyword evidence="9 17" id="KW-0472">Membrane</keyword>
<evidence type="ECO:0000256" key="9">
    <source>
        <dbReference type="ARBA" id="ARBA00023136"/>
    </source>
</evidence>
<feature type="transmembrane region" description="Helical" evidence="17">
    <location>
        <begin position="265"/>
        <end position="289"/>
    </location>
</feature>
<keyword evidence="22" id="KW-1185">Reference proteome</keyword>
<name>A0A7N4PG72_SARHA</name>
<evidence type="ECO:0000256" key="7">
    <source>
        <dbReference type="ARBA" id="ARBA00022843"/>
    </source>
</evidence>
<dbReference type="GO" id="GO:0004896">
    <property type="term" value="F:cytokine receptor activity"/>
    <property type="evidence" value="ECO:0007669"/>
    <property type="project" value="InterPro"/>
</dbReference>
<keyword evidence="3" id="KW-1003">Cell membrane</keyword>
<dbReference type="GO" id="GO:0009615">
    <property type="term" value="P:response to virus"/>
    <property type="evidence" value="ECO:0007669"/>
    <property type="project" value="UniProtKB-ARBA"/>
</dbReference>
<dbReference type="GO" id="GO:0060333">
    <property type="term" value="P:type II interferon-mediated signaling pathway"/>
    <property type="evidence" value="ECO:0007669"/>
    <property type="project" value="InterPro"/>
</dbReference>
<dbReference type="FunFam" id="2.60.40.10:FF:001425">
    <property type="entry name" value="Interferon gamma receptor 1"/>
    <property type="match status" value="1"/>
</dbReference>
<feature type="domain" description="Fibronectin type-III" evidence="19">
    <location>
        <begin position="25"/>
        <end position="117"/>
    </location>
</feature>
<comment type="subunit">
    <text evidence="14">Monomer. Heterodimer with IFNGR2, to form the IFNG receptor complex. Interacts with JAK1. Interacts (when phosphorylated) with STAT1. Interacts with SOCS1.</text>
</comment>
<feature type="chain" id="PRO_5029586816" description="Interferon gamma receptor 1" evidence="18">
    <location>
        <begin position="25"/>
        <end position="494"/>
    </location>
</feature>
<dbReference type="CTD" id="3459"/>
<reference evidence="21" key="3">
    <citation type="submission" date="2025-09" db="UniProtKB">
        <authorList>
            <consortium name="Ensembl"/>
        </authorList>
    </citation>
    <scope>IDENTIFICATION</scope>
</reference>
<dbReference type="PRINTS" id="PR01777">
    <property type="entry name" value="INTERFERONGR"/>
</dbReference>
<dbReference type="SUPFAM" id="SSF49265">
    <property type="entry name" value="Fibronectin type III"/>
    <property type="match status" value="2"/>
</dbReference>
<dbReference type="InterPro" id="IPR003961">
    <property type="entry name" value="FN3_dom"/>
</dbReference>
<evidence type="ECO:0000256" key="2">
    <source>
        <dbReference type="ARBA" id="ARBA00005399"/>
    </source>
</evidence>
<protein>
    <recommendedName>
        <fullName evidence="15">Interferon gamma receptor 1</fullName>
    </recommendedName>
    <alternativeName>
        <fullName evidence="16">Interferon gamma receptor alpha-chain</fullName>
    </alternativeName>
</protein>
<dbReference type="GeneID" id="111720994"/>
<evidence type="ECO:0000256" key="13">
    <source>
        <dbReference type="ARBA" id="ARBA00023319"/>
    </source>
</evidence>